<dbReference type="Gene3D" id="2.60.120.10">
    <property type="entry name" value="Jelly Rolls"/>
    <property type="match status" value="1"/>
</dbReference>
<dbReference type="CDD" id="cd00038">
    <property type="entry name" value="CAP_ED"/>
    <property type="match status" value="1"/>
</dbReference>
<keyword evidence="3" id="KW-1185">Reference proteome</keyword>
<dbReference type="Proteomes" id="UP000229757">
    <property type="component" value="Chromosome"/>
</dbReference>
<name>A0A2K8KJS2_9GAMM</name>
<evidence type="ECO:0000259" key="1">
    <source>
        <dbReference type="PROSITE" id="PS50042"/>
    </source>
</evidence>
<evidence type="ECO:0000313" key="3">
    <source>
        <dbReference type="Proteomes" id="UP000229757"/>
    </source>
</evidence>
<dbReference type="KEGG" id="rfo:REIFOR_00102"/>
<evidence type="ECO:0000313" key="2">
    <source>
        <dbReference type="EMBL" id="ATX75280.1"/>
    </source>
</evidence>
<dbReference type="AlphaFoldDB" id="A0A2K8KJS2"/>
<dbReference type="SMART" id="SM00100">
    <property type="entry name" value="cNMP"/>
    <property type="match status" value="1"/>
</dbReference>
<organism evidence="2 3">
    <name type="scientific">Reinekea forsetii</name>
    <dbReference type="NCBI Taxonomy" id="1336806"/>
    <lineage>
        <taxon>Bacteria</taxon>
        <taxon>Pseudomonadati</taxon>
        <taxon>Pseudomonadota</taxon>
        <taxon>Gammaproteobacteria</taxon>
        <taxon>Oceanospirillales</taxon>
        <taxon>Saccharospirillaceae</taxon>
        <taxon>Reinekea</taxon>
    </lineage>
</organism>
<protein>
    <submittedName>
        <fullName evidence="2">Cyclic nucleotide-binding protein (cNMP-BD) protein</fullName>
    </submittedName>
</protein>
<dbReference type="SUPFAM" id="SSF51206">
    <property type="entry name" value="cAMP-binding domain-like"/>
    <property type="match status" value="1"/>
</dbReference>
<reference evidence="2 3" key="1">
    <citation type="journal article" date="2017" name="Environ. Microbiol.">
        <title>Genomic and physiological analyses of 'Reinekea forsetii' reveal a versatile opportunistic lifestyle during spring algae blooms.</title>
        <authorList>
            <person name="Avci B."/>
            <person name="Hahnke R.L."/>
            <person name="Chafee M."/>
            <person name="Fischer T."/>
            <person name="Gruber-Vodicka H."/>
            <person name="Tegetmeyer H.E."/>
            <person name="Harder J."/>
            <person name="Fuchs B.M."/>
            <person name="Amann R.I."/>
            <person name="Teeling H."/>
        </authorList>
    </citation>
    <scope>NUCLEOTIDE SEQUENCE [LARGE SCALE GENOMIC DNA]</scope>
    <source>
        <strain evidence="2 3">Hel1_31_D35</strain>
    </source>
</reference>
<dbReference type="InterPro" id="IPR000595">
    <property type="entry name" value="cNMP-bd_dom"/>
</dbReference>
<feature type="domain" description="Cyclic nucleotide-binding" evidence="1">
    <location>
        <begin position="79"/>
        <end position="160"/>
    </location>
</feature>
<dbReference type="EMBL" id="CP011797">
    <property type="protein sequence ID" value="ATX75280.1"/>
    <property type="molecule type" value="Genomic_DNA"/>
</dbReference>
<dbReference type="InterPro" id="IPR018490">
    <property type="entry name" value="cNMP-bd_dom_sf"/>
</dbReference>
<proteinExistence type="predicted"/>
<gene>
    <name evidence="2" type="ORF">REIFOR_00102</name>
</gene>
<dbReference type="Pfam" id="PF00027">
    <property type="entry name" value="cNMP_binding"/>
    <property type="match status" value="1"/>
</dbReference>
<dbReference type="PROSITE" id="PS50042">
    <property type="entry name" value="CNMP_BINDING_3"/>
    <property type="match status" value="1"/>
</dbReference>
<dbReference type="InterPro" id="IPR014710">
    <property type="entry name" value="RmlC-like_jellyroll"/>
</dbReference>
<accession>A0A2K8KJS2</accession>
<sequence length="200" mass="22962">MRSSRHSRHPLFDWRTVRCLTGDWTYLLRAVLRSQDAMDKLKPIKFSSLAVAELIDKTNWANEFNWQDIRILARYFTAYEAHRGQVIFYEGAQADYMGLIISGAIRISKTGSDNLVKPLVVLRASQTFGELSLVDGAPRSGLAESLGTTQFVITSRRQLKFMSEEQPHLAFRLLWKVSETISRRLRHTSFKLLDMSASQH</sequence>